<proteinExistence type="predicted"/>
<protein>
    <submittedName>
        <fullName evidence="2">Uncharacterized protein</fullName>
    </submittedName>
</protein>
<comment type="caution">
    <text evidence="2">The sequence shown here is derived from an EMBL/GenBank/DDBJ whole genome shotgun (WGS) entry which is preliminary data.</text>
</comment>
<evidence type="ECO:0000313" key="3">
    <source>
        <dbReference type="Proteomes" id="UP000479710"/>
    </source>
</evidence>
<feature type="compositionally biased region" description="Polar residues" evidence="1">
    <location>
        <begin position="114"/>
        <end position="134"/>
    </location>
</feature>
<dbReference type="AlphaFoldDB" id="A0A6G1BII4"/>
<feature type="region of interest" description="Disordered" evidence="1">
    <location>
        <begin position="114"/>
        <end position="139"/>
    </location>
</feature>
<evidence type="ECO:0000256" key="1">
    <source>
        <dbReference type="SAM" id="MobiDB-lite"/>
    </source>
</evidence>
<feature type="compositionally biased region" description="Basic and acidic residues" evidence="1">
    <location>
        <begin position="81"/>
        <end position="92"/>
    </location>
</feature>
<keyword evidence="3" id="KW-1185">Reference proteome</keyword>
<dbReference type="PANTHER" id="PTHR31973">
    <property type="entry name" value="POLYPROTEIN, PUTATIVE-RELATED"/>
    <property type="match status" value="1"/>
</dbReference>
<reference evidence="2 3" key="1">
    <citation type="submission" date="2019-11" db="EMBL/GenBank/DDBJ databases">
        <title>Whole genome sequence of Oryza granulata.</title>
        <authorList>
            <person name="Li W."/>
        </authorList>
    </citation>
    <scope>NUCLEOTIDE SEQUENCE [LARGE SCALE GENOMIC DNA]</scope>
    <source>
        <strain evidence="3">cv. Menghai</strain>
        <tissue evidence="2">Leaf</tissue>
    </source>
</reference>
<dbReference type="OrthoDB" id="1932754at2759"/>
<feature type="region of interest" description="Disordered" evidence="1">
    <location>
        <begin position="72"/>
        <end position="94"/>
    </location>
</feature>
<name>A0A6G1BII4_9ORYZ</name>
<dbReference type="EMBL" id="SPHZ02000012">
    <property type="protein sequence ID" value="KAF0887507.1"/>
    <property type="molecule type" value="Genomic_DNA"/>
</dbReference>
<sequence>MCDSQVPDLFQMYQTESQFHLVVAVLDTEKAGEYEFDLLEPICVVHPENPCPNIGVEQPLAIVAADAIENPAPNVGGSEKPSTEKANAREPDIFDNEEEYVHVNDEHMYVPQAAQPTQPAENLPEQPSQSSQSAVAGDDAPEAQIKVLPYEHNCASTKLHEGKMATQGWCADRLSDWVKKYPNKGAKEAKLKLQEDYQIKLKYSKAWSGMKLALEQIHGKYEESFQLLFNWKSEMEKISPGTIVDIELQKIGKKHCFKRFLCCFKAMHRWLPEWLQALYRCRFYKIDW</sequence>
<accession>A0A6G1BII4</accession>
<evidence type="ECO:0000313" key="2">
    <source>
        <dbReference type="EMBL" id="KAF0887507.1"/>
    </source>
</evidence>
<dbReference type="Proteomes" id="UP000479710">
    <property type="component" value="Unassembled WGS sequence"/>
</dbReference>
<gene>
    <name evidence="2" type="ORF">E2562_002237</name>
</gene>
<organism evidence="2 3">
    <name type="scientific">Oryza meyeriana var. granulata</name>
    <dbReference type="NCBI Taxonomy" id="110450"/>
    <lineage>
        <taxon>Eukaryota</taxon>
        <taxon>Viridiplantae</taxon>
        <taxon>Streptophyta</taxon>
        <taxon>Embryophyta</taxon>
        <taxon>Tracheophyta</taxon>
        <taxon>Spermatophyta</taxon>
        <taxon>Magnoliopsida</taxon>
        <taxon>Liliopsida</taxon>
        <taxon>Poales</taxon>
        <taxon>Poaceae</taxon>
        <taxon>BOP clade</taxon>
        <taxon>Oryzoideae</taxon>
        <taxon>Oryzeae</taxon>
        <taxon>Oryzinae</taxon>
        <taxon>Oryza</taxon>
        <taxon>Oryza meyeriana</taxon>
    </lineage>
</organism>
<dbReference type="PANTHER" id="PTHR31973:SF195">
    <property type="entry name" value="MUDR FAMILY TRANSPOSASE"/>
    <property type="match status" value="1"/>
</dbReference>